<dbReference type="SUPFAM" id="SSF54427">
    <property type="entry name" value="NTF2-like"/>
    <property type="match status" value="1"/>
</dbReference>
<dbReference type="Gene3D" id="3.10.450.50">
    <property type="match status" value="1"/>
</dbReference>
<reference evidence="3" key="1">
    <citation type="submission" date="2022-01" db="EMBL/GenBank/DDBJ databases">
        <authorList>
            <person name="Criscuolo A."/>
        </authorList>
    </citation>
    <scope>NUCLEOTIDE SEQUENCE</scope>
    <source>
        <strain evidence="3">CIP111892</strain>
    </source>
</reference>
<protein>
    <recommendedName>
        <fullName evidence="2">Copper amine oxidase-like N-terminal domain-containing protein</fullName>
    </recommendedName>
</protein>
<name>A0ABM9C7N9_9BACL</name>
<evidence type="ECO:0000313" key="3">
    <source>
        <dbReference type="EMBL" id="CAH1204944.1"/>
    </source>
</evidence>
<proteinExistence type="predicted"/>
<evidence type="ECO:0000256" key="1">
    <source>
        <dbReference type="SAM" id="SignalP"/>
    </source>
</evidence>
<sequence>MSIKLNVKSITILMLVSLIAIMAWNPAGASAKAAAAKTIRVYVQDKEIHPRTAPVIQGGKLYVEFRSAVQALGFSFKYDAVKKVITASSEDASFRFDLKAKTAYVNNISFSVTGTPVFIGSGADIMVLASIFQSTSYINADYDQKQKTLRIYEDLQGKPKKSDLKKIRALLEAHYQTSGGLATIQSLNLESWGTYTTFSADILIHKSGGELLDRIEHSSIEMEHQADKSWTIHNITMDTEYLDYISLAQKEISVPDADKTAIISLLAADYKARNEENIDALLALQNPAGQMFTDDPGLESMREYLKFTYDRGELKYDGESTIIVAYEPDRATVYTVFTMVDMADLPLFKLRFFALDSMVKAADGNWYRDIDNDIILDTEAVK</sequence>
<dbReference type="Pfam" id="PF07833">
    <property type="entry name" value="Cu_amine_oxidN1"/>
    <property type="match status" value="1"/>
</dbReference>
<keyword evidence="1" id="KW-0732">Signal</keyword>
<accession>A0ABM9C7N9</accession>
<keyword evidence="4" id="KW-1185">Reference proteome</keyword>
<dbReference type="EMBL" id="CAKMMG010000002">
    <property type="protein sequence ID" value="CAH1204944.1"/>
    <property type="molecule type" value="Genomic_DNA"/>
</dbReference>
<feature type="domain" description="Copper amine oxidase-like N-terminal" evidence="2">
    <location>
        <begin position="43"/>
        <end position="151"/>
    </location>
</feature>
<evidence type="ECO:0000313" key="4">
    <source>
        <dbReference type="Proteomes" id="UP000838324"/>
    </source>
</evidence>
<dbReference type="InterPro" id="IPR012854">
    <property type="entry name" value="Cu_amine_oxidase-like_N"/>
</dbReference>
<dbReference type="InterPro" id="IPR032710">
    <property type="entry name" value="NTF2-like_dom_sf"/>
</dbReference>
<comment type="caution">
    <text evidence="3">The sequence shown here is derived from an EMBL/GenBank/DDBJ whole genome shotgun (WGS) entry which is preliminary data.</text>
</comment>
<evidence type="ECO:0000259" key="2">
    <source>
        <dbReference type="Pfam" id="PF07833"/>
    </source>
</evidence>
<dbReference type="Proteomes" id="UP000838324">
    <property type="component" value="Unassembled WGS sequence"/>
</dbReference>
<organism evidence="3 4">
    <name type="scientific">Paenibacillus auburnensis</name>
    <dbReference type="NCBI Taxonomy" id="2905649"/>
    <lineage>
        <taxon>Bacteria</taxon>
        <taxon>Bacillati</taxon>
        <taxon>Bacillota</taxon>
        <taxon>Bacilli</taxon>
        <taxon>Bacillales</taxon>
        <taxon>Paenibacillaceae</taxon>
        <taxon>Paenibacillus</taxon>
    </lineage>
</organism>
<dbReference type="RefSeq" id="WP_236333626.1">
    <property type="nucleotide sequence ID" value="NZ_CAKMMG010000002.1"/>
</dbReference>
<feature type="signal peptide" evidence="1">
    <location>
        <begin position="1"/>
        <end position="29"/>
    </location>
</feature>
<feature type="chain" id="PRO_5046686345" description="Copper amine oxidase-like N-terminal domain-containing protein" evidence="1">
    <location>
        <begin position="30"/>
        <end position="382"/>
    </location>
</feature>
<gene>
    <name evidence="3" type="ORF">PAECIP111892_02593</name>
</gene>